<proteinExistence type="predicted"/>
<dbReference type="InterPro" id="IPR019448">
    <property type="entry name" value="NT-C2"/>
</dbReference>
<dbReference type="Proteomes" id="UP000796761">
    <property type="component" value="Unassembled WGS sequence"/>
</dbReference>
<evidence type="ECO:0000313" key="2">
    <source>
        <dbReference type="EMBL" id="TRZ05162.1"/>
    </source>
</evidence>
<dbReference type="PROSITE" id="PS51840">
    <property type="entry name" value="C2_NT"/>
    <property type="match status" value="1"/>
</dbReference>
<sequence length="94" mass="10486">MVVWVVPETLEVVMTLYRDPQATTFDDKSWNFLVVNESRGRRSVVAAAPLELGRLAGVGDTPLSLSLRPRTRKVTTATLRLRLRGLVLMEGHPT</sequence>
<dbReference type="EMBL" id="SWJQ01006018">
    <property type="protein sequence ID" value="TRZ05162.1"/>
    <property type="molecule type" value="Genomic_DNA"/>
</dbReference>
<name>A0A8K1D4U8_9PASS</name>
<feature type="non-terminal residue" evidence="2">
    <location>
        <position position="1"/>
    </location>
</feature>
<evidence type="ECO:0000259" key="1">
    <source>
        <dbReference type="PROSITE" id="PS51840"/>
    </source>
</evidence>
<feature type="domain" description="C2 NT-type" evidence="1">
    <location>
        <begin position="1"/>
        <end position="87"/>
    </location>
</feature>
<dbReference type="AlphaFoldDB" id="A0A8K1D4U8"/>
<comment type="caution">
    <text evidence="2">The sequence shown here is derived from an EMBL/GenBank/DDBJ whole genome shotgun (WGS) entry which is preliminary data.</text>
</comment>
<keyword evidence="3" id="KW-1185">Reference proteome</keyword>
<accession>A0A8K1D4U8</accession>
<gene>
    <name evidence="2" type="ORF">HGM15179_021945</name>
</gene>
<dbReference type="OrthoDB" id="21607at2759"/>
<evidence type="ECO:0000313" key="3">
    <source>
        <dbReference type="Proteomes" id="UP000796761"/>
    </source>
</evidence>
<reference evidence="2" key="1">
    <citation type="submission" date="2019-04" db="EMBL/GenBank/DDBJ databases">
        <title>Genome assembly of Zosterops borbonicus 15179.</title>
        <authorList>
            <person name="Leroy T."/>
            <person name="Anselmetti Y."/>
            <person name="Tilak M.-K."/>
            <person name="Nabholz B."/>
        </authorList>
    </citation>
    <scope>NUCLEOTIDE SEQUENCE</scope>
    <source>
        <strain evidence="2">HGM_15179</strain>
        <tissue evidence="2">Muscle</tissue>
    </source>
</reference>
<organism evidence="2 3">
    <name type="scientific">Zosterops borbonicus</name>
    <dbReference type="NCBI Taxonomy" id="364589"/>
    <lineage>
        <taxon>Eukaryota</taxon>
        <taxon>Metazoa</taxon>
        <taxon>Chordata</taxon>
        <taxon>Craniata</taxon>
        <taxon>Vertebrata</taxon>
        <taxon>Euteleostomi</taxon>
        <taxon>Archelosauria</taxon>
        <taxon>Archosauria</taxon>
        <taxon>Dinosauria</taxon>
        <taxon>Saurischia</taxon>
        <taxon>Theropoda</taxon>
        <taxon>Coelurosauria</taxon>
        <taxon>Aves</taxon>
        <taxon>Neognathae</taxon>
        <taxon>Neoaves</taxon>
        <taxon>Telluraves</taxon>
        <taxon>Australaves</taxon>
        <taxon>Passeriformes</taxon>
        <taxon>Sylvioidea</taxon>
        <taxon>Zosteropidae</taxon>
        <taxon>Zosterops</taxon>
    </lineage>
</organism>
<protein>
    <recommendedName>
        <fullName evidence="1">C2 NT-type domain-containing protein</fullName>
    </recommendedName>
</protein>